<protein>
    <submittedName>
        <fullName evidence="4">SDR family oxidoreductase</fullName>
    </submittedName>
</protein>
<accession>A0AA43ZGZ5</accession>
<dbReference type="AlphaFoldDB" id="A0AA43ZGZ5"/>
<dbReference type="Proteomes" id="UP001155840">
    <property type="component" value="Unassembled WGS sequence"/>
</dbReference>
<evidence type="ECO:0000313" key="4">
    <source>
        <dbReference type="EMBL" id="NHT76860.1"/>
    </source>
</evidence>
<organism evidence="4 5">
    <name type="scientific">Ferranicluibacter rubi</name>
    <dbReference type="NCBI Taxonomy" id="2715133"/>
    <lineage>
        <taxon>Bacteria</taxon>
        <taxon>Pseudomonadati</taxon>
        <taxon>Pseudomonadota</taxon>
        <taxon>Alphaproteobacteria</taxon>
        <taxon>Hyphomicrobiales</taxon>
        <taxon>Rhizobiaceae</taxon>
        <taxon>Ferranicluibacter</taxon>
    </lineage>
</organism>
<dbReference type="InterPro" id="IPR002347">
    <property type="entry name" value="SDR_fam"/>
</dbReference>
<dbReference type="InterPro" id="IPR036291">
    <property type="entry name" value="NAD(P)-bd_dom_sf"/>
</dbReference>
<evidence type="ECO:0000256" key="2">
    <source>
        <dbReference type="ARBA" id="ARBA00023002"/>
    </source>
</evidence>
<evidence type="ECO:0000256" key="3">
    <source>
        <dbReference type="RuleBase" id="RU000363"/>
    </source>
</evidence>
<dbReference type="GO" id="GO:0016491">
    <property type="term" value="F:oxidoreductase activity"/>
    <property type="evidence" value="ECO:0007669"/>
    <property type="project" value="UniProtKB-KW"/>
</dbReference>
<evidence type="ECO:0000256" key="1">
    <source>
        <dbReference type="ARBA" id="ARBA00006484"/>
    </source>
</evidence>
<keyword evidence="2" id="KW-0560">Oxidoreductase</keyword>
<dbReference type="Gene3D" id="3.40.50.720">
    <property type="entry name" value="NAD(P)-binding Rossmann-like Domain"/>
    <property type="match status" value="1"/>
</dbReference>
<gene>
    <name evidence="4" type="ORF">G8E10_14020</name>
</gene>
<proteinExistence type="inferred from homology"/>
<dbReference type="RefSeq" id="WP_167129774.1">
    <property type="nucleotide sequence ID" value="NZ_JAANCM010000006.1"/>
</dbReference>
<dbReference type="Pfam" id="PF00106">
    <property type="entry name" value="adh_short"/>
    <property type="match status" value="1"/>
</dbReference>
<keyword evidence="5" id="KW-1185">Reference proteome</keyword>
<name>A0AA43ZGZ5_9HYPH</name>
<dbReference type="NCBIfam" id="NF006119">
    <property type="entry name" value="PRK08264.1-5"/>
    <property type="match status" value="1"/>
</dbReference>
<dbReference type="PRINTS" id="PR00081">
    <property type="entry name" value="GDHRDH"/>
</dbReference>
<comment type="caution">
    <text evidence="4">The sequence shown here is derived from an EMBL/GenBank/DDBJ whole genome shotgun (WGS) entry which is preliminary data.</text>
</comment>
<dbReference type="PRINTS" id="PR00080">
    <property type="entry name" value="SDRFAMILY"/>
</dbReference>
<comment type="similarity">
    <text evidence="1 3">Belongs to the short-chain dehydrogenases/reductases (SDR) family.</text>
</comment>
<evidence type="ECO:0000313" key="5">
    <source>
        <dbReference type="Proteomes" id="UP001155840"/>
    </source>
</evidence>
<dbReference type="PANTHER" id="PTHR44169">
    <property type="entry name" value="NADPH-DEPENDENT 1-ACYLDIHYDROXYACETONE PHOSPHATE REDUCTASE"/>
    <property type="match status" value="1"/>
</dbReference>
<dbReference type="SUPFAM" id="SSF51735">
    <property type="entry name" value="NAD(P)-binding Rossmann-fold domains"/>
    <property type="match status" value="1"/>
</dbReference>
<reference evidence="4" key="1">
    <citation type="submission" date="2020-03" db="EMBL/GenBank/DDBJ databases">
        <title>Ferranicluibacter endophyticum gen. nov., sp. nov., a new genus isolated from Rubus ulmifolius Schott. stem.</title>
        <authorList>
            <person name="Roca-Couso R."/>
            <person name="Flores-Felix J.D."/>
            <person name="Igual J.M."/>
            <person name="Rivas R."/>
        </authorList>
    </citation>
    <scope>NUCLEOTIDE SEQUENCE</scope>
    <source>
        <strain evidence="4">CRRU44</strain>
    </source>
</reference>
<dbReference type="EMBL" id="JAANCM010000006">
    <property type="protein sequence ID" value="NHT76860.1"/>
    <property type="molecule type" value="Genomic_DNA"/>
</dbReference>
<dbReference type="PANTHER" id="PTHR44169:SF6">
    <property type="entry name" value="NADPH-DEPENDENT 1-ACYLDIHYDROXYACETONE PHOSPHATE REDUCTASE"/>
    <property type="match status" value="1"/>
</dbReference>
<sequence>MSVDFNGAVVLVTGANGGLGQEWIRQSLERGATKIYATDLQQREWNDERIVSLVLDITDNASVTSAAQTALDTTIVINNAGVAFREPLLTTDEETMRRVFDINFFGPVAVSKAFAPVLKNNGGGAILNVTSVLSWLVVPPVYSSAKAALWMATNALRLELLPQGTAVVSLHMGYTDTPMTKALNVRKNDPVDVVRAGLDGIANGAYEVLADKLSVQVKRALSEPVEVLYPQLTGSALRFDQQPHILAEQASA</sequence>